<dbReference type="EMBL" id="CAHIKZ030005360">
    <property type="protein sequence ID" value="CAE1323228.1"/>
    <property type="molecule type" value="Genomic_DNA"/>
</dbReference>
<organism evidence="15 16">
    <name type="scientific">Acanthosepion pharaonis</name>
    <name type="common">Pharaoh cuttlefish</name>
    <name type="synonym">Sepia pharaonis</name>
    <dbReference type="NCBI Taxonomy" id="158019"/>
    <lineage>
        <taxon>Eukaryota</taxon>
        <taxon>Metazoa</taxon>
        <taxon>Spiralia</taxon>
        <taxon>Lophotrochozoa</taxon>
        <taxon>Mollusca</taxon>
        <taxon>Cephalopoda</taxon>
        <taxon>Coleoidea</taxon>
        <taxon>Decapodiformes</taxon>
        <taxon>Sepiida</taxon>
        <taxon>Sepiina</taxon>
        <taxon>Sepiidae</taxon>
        <taxon>Acanthosepion</taxon>
    </lineage>
</organism>
<comment type="pathway">
    <text evidence="2">Protein modification; protein ubiquitination.</text>
</comment>
<dbReference type="CDD" id="cd16634">
    <property type="entry name" value="mRING-HC-C3HC3D_Nrdp1"/>
    <property type="match status" value="1"/>
</dbReference>
<dbReference type="SMART" id="SM00184">
    <property type="entry name" value="RING"/>
    <property type="match status" value="1"/>
</dbReference>
<dbReference type="InterPro" id="IPR017907">
    <property type="entry name" value="Znf_RING_CS"/>
</dbReference>
<evidence type="ECO:0000256" key="11">
    <source>
        <dbReference type="ARBA" id="ARBA00031762"/>
    </source>
</evidence>
<sequence>MSIYNGSFKLTFTFICVKEFRLALSAYYFEPIGTCCFLPTFSAYTLQSGLYLSLAAVHLNDNRCFLYDTFKHIGIEEMGYEVVRFQGDVDEELICAICSGVLEDPLQAPQCEHAFCSVCIHEWLTRQPTCPVDRNPITPNQLKPVPRILRNLLARLCITCENVNYGCTAVVNLDMLQAHLQECEHNPKKPVHCEAGCGLVVPMDELKDHNCVRELRNLVQQQQHKMSEIQVELTEHKLQLKEHKREMQLLKEYVRCMRVSNPRIREIQTEMENADVVRWVSNLQKARVTRWGGMISTPDTVLQAVIKRALIDSGCPPHIVNELMENAHERRWPSGLGTLETRQLSRRQYENYVTKRIPGKQAVVVMSSWTGYDFCSWSRMRNYLNAVLLLKRTAFGDEETISTITTILGVHPFCSKISVKISHLARFSCTRVWLRIIRCSCCCGLPAEKVECLMPLLLLGKGRG</sequence>
<dbReference type="AlphaFoldDB" id="A0A812EIF1"/>
<dbReference type="Proteomes" id="UP000597762">
    <property type="component" value="Unassembled WGS sequence"/>
</dbReference>
<proteinExistence type="predicted"/>
<dbReference type="PROSITE" id="PS00518">
    <property type="entry name" value="ZF_RING_1"/>
    <property type="match status" value="1"/>
</dbReference>
<dbReference type="InterPro" id="IPR001841">
    <property type="entry name" value="Znf_RING"/>
</dbReference>
<dbReference type="InterPro" id="IPR037255">
    <property type="entry name" value="NRDP1_C"/>
</dbReference>
<dbReference type="SUPFAM" id="SSF57850">
    <property type="entry name" value="RING/U-box"/>
    <property type="match status" value="1"/>
</dbReference>
<dbReference type="SUPFAM" id="SSF49599">
    <property type="entry name" value="TRAF domain-like"/>
    <property type="match status" value="1"/>
</dbReference>
<dbReference type="InterPro" id="IPR013083">
    <property type="entry name" value="Znf_RING/FYVE/PHD"/>
</dbReference>
<evidence type="ECO:0000256" key="10">
    <source>
        <dbReference type="ARBA" id="ARBA00030556"/>
    </source>
</evidence>
<keyword evidence="5 15" id="KW-0808">Transferase</keyword>
<evidence type="ECO:0000256" key="6">
    <source>
        <dbReference type="ARBA" id="ARBA00022723"/>
    </source>
</evidence>
<evidence type="ECO:0000259" key="14">
    <source>
        <dbReference type="PROSITE" id="PS50089"/>
    </source>
</evidence>
<evidence type="ECO:0000256" key="12">
    <source>
        <dbReference type="PROSITE-ProRule" id="PRU00175"/>
    </source>
</evidence>
<dbReference type="PROSITE" id="PS50089">
    <property type="entry name" value="ZF_RING_2"/>
    <property type="match status" value="1"/>
</dbReference>
<comment type="caution">
    <text evidence="15">The sequence shown here is derived from an EMBL/GenBank/DDBJ whole genome shotgun (WGS) entry which is preliminary data.</text>
</comment>
<evidence type="ECO:0000256" key="13">
    <source>
        <dbReference type="SAM" id="Coils"/>
    </source>
</evidence>
<evidence type="ECO:0000256" key="3">
    <source>
        <dbReference type="ARBA" id="ARBA00012483"/>
    </source>
</evidence>
<gene>
    <name evidence="15" type="ORF">SPHA_73095</name>
</gene>
<keyword evidence="7 12" id="KW-0863">Zinc-finger</keyword>
<keyword evidence="6" id="KW-0479">Metal-binding</keyword>
<dbReference type="PANTHER" id="PTHR10131">
    <property type="entry name" value="TNF RECEPTOR ASSOCIATED FACTOR"/>
    <property type="match status" value="1"/>
</dbReference>
<evidence type="ECO:0000256" key="8">
    <source>
        <dbReference type="ARBA" id="ARBA00022786"/>
    </source>
</evidence>
<evidence type="ECO:0000256" key="2">
    <source>
        <dbReference type="ARBA" id="ARBA00004906"/>
    </source>
</evidence>
<dbReference type="Gene3D" id="3.30.40.10">
    <property type="entry name" value="Zinc/RING finger domain, C3HC4 (zinc finger)"/>
    <property type="match status" value="2"/>
</dbReference>
<dbReference type="InterPro" id="IPR003613">
    <property type="entry name" value="Ubox_domain"/>
</dbReference>
<dbReference type="GO" id="GO:0043122">
    <property type="term" value="P:regulation of canonical NF-kappaB signal transduction"/>
    <property type="evidence" value="ECO:0007669"/>
    <property type="project" value="TreeGrafter"/>
</dbReference>
<keyword evidence="9" id="KW-0862">Zinc</keyword>
<evidence type="ECO:0000313" key="15">
    <source>
        <dbReference type="EMBL" id="CAE1323228.1"/>
    </source>
</evidence>
<keyword evidence="15" id="KW-0012">Acyltransferase</keyword>
<evidence type="ECO:0000256" key="7">
    <source>
        <dbReference type="ARBA" id="ARBA00022771"/>
    </source>
</evidence>
<dbReference type="UniPathway" id="UPA00143"/>
<feature type="domain" description="RING-type" evidence="14">
    <location>
        <begin position="95"/>
        <end position="134"/>
    </location>
</feature>
<protein>
    <recommendedName>
        <fullName evidence="4">E3 ubiquitin-protein ligase NRDP1</fullName>
        <ecNumber evidence="3">2.3.2.27</ecNumber>
    </recommendedName>
    <alternativeName>
        <fullName evidence="10">RING finger protein 41</fullName>
    </alternativeName>
    <alternativeName>
        <fullName evidence="11">RING-type E3 ubiquitin transferase NRDP1</fullName>
    </alternativeName>
</protein>
<dbReference type="EC" id="2.3.2.27" evidence="3"/>
<keyword evidence="8" id="KW-0833">Ubl conjugation pathway</keyword>
<evidence type="ECO:0000256" key="4">
    <source>
        <dbReference type="ARBA" id="ARBA00015711"/>
    </source>
</evidence>
<reference evidence="15" key="1">
    <citation type="submission" date="2021-01" db="EMBL/GenBank/DDBJ databases">
        <authorList>
            <person name="Li R."/>
            <person name="Bekaert M."/>
        </authorList>
    </citation>
    <scope>NUCLEOTIDE SEQUENCE</scope>
    <source>
        <strain evidence="15">Farmed</strain>
    </source>
</reference>
<comment type="catalytic activity">
    <reaction evidence="1">
        <text>S-ubiquitinyl-[E2 ubiquitin-conjugating enzyme]-L-cysteine + [acceptor protein]-L-lysine = [E2 ubiquitin-conjugating enzyme]-L-cysteine + N(6)-ubiquitinyl-[acceptor protein]-L-lysine.</text>
        <dbReference type="EC" id="2.3.2.27"/>
    </reaction>
</comment>
<dbReference type="Pfam" id="PF08941">
    <property type="entry name" value="USP8_interact"/>
    <property type="match status" value="1"/>
</dbReference>
<dbReference type="PANTHER" id="PTHR10131:SF157">
    <property type="entry name" value="RECEPTOR-ASSOCIATED FACTOR, PUTATIVE-RELATED"/>
    <property type="match status" value="1"/>
</dbReference>
<name>A0A812EIF1_ACAPH</name>
<keyword evidence="16" id="KW-1185">Reference proteome</keyword>
<keyword evidence="13" id="KW-0175">Coiled coil</keyword>
<dbReference type="Pfam" id="PF13923">
    <property type="entry name" value="zf-C3HC4_2"/>
    <property type="match status" value="1"/>
</dbReference>
<evidence type="ECO:0000256" key="1">
    <source>
        <dbReference type="ARBA" id="ARBA00000900"/>
    </source>
</evidence>
<evidence type="ECO:0000256" key="9">
    <source>
        <dbReference type="ARBA" id="ARBA00022833"/>
    </source>
</evidence>
<dbReference type="GO" id="GO:0008270">
    <property type="term" value="F:zinc ion binding"/>
    <property type="evidence" value="ECO:0007669"/>
    <property type="project" value="UniProtKB-KW"/>
</dbReference>
<dbReference type="InterPro" id="IPR015036">
    <property type="entry name" value="NRDP1"/>
</dbReference>
<accession>A0A812EIF1</accession>
<dbReference type="SMART" id="SM00504">
    <property type="entry name" value="Ubox"/>
    <property type="match status" value="1"/>
</dbReference>
<dbReference type="GO" id="GO:0061630">
    <property type="term" value="F:ubiquitin protein ligase activity"/>
    <property type="evidence" value="ECO:0007669"/>
    <property type="project" value="UniProtKB-EC"/>
</dbReference>
<dbReference type="OrthoDB" id="1630758at2759"/>
<evidence type="ECO:0000256" key="5">
    <source>
        <dbReference type="ARBA" id="ARBA00022679"/>
    </source>
</evidence>
<feature type="coiled-coil region" evidence="13">
    <location>
        <begin position="212"/>
        <end position="253"/>
    </location>
</feature>
<evidence type="ECO:0000313" key="16">
    <source>
        <dbReference type="Proteomes" id="UP000597762"/>
    </source>
</evidence>
<dbReference type="SUPFAM" id="SSF160088">
    <property type="entry name" value="NRDP1 C-terminal domain-like"/>
    <property type="match status" value="1"/>
</dbReference>
<dbReference type="GO" id="GO:0016567">
    <property type="term" value="P:protein ubiquitination"/>
    <property type="evidence" value="ECO:0007669"/>
    <property type="project" value="UniProtKB-UniPathway"/>
</dbReference>